<dbReference type="RefSeq" id="WP_005454518.1">
    <property type="nucleotide sequence ID" value="NZ_CM001440.1"/>
</dbReference>
<dbReference type="Proteomes" id="UP000002791">
    <property type="component" value="Chromosome"/>
</dbReference>
<dbReference type="AlphaFoldDB" id="H5XQS5"/>
<dbReference type="HOGENOM" id="CLU_158660_0_0_11"/>
<organism evidence="2 3">
    <name type="scientific">Saccharomonospora cyanea NA-134</name>
    <dbReference type="NCBI Taxonomy" id="882082"/>
    <lineage>
        <taxon>Bacteria</taxon>
        <taxon>Bacillati</taxon>
        <taxon>Actinomycetota</taxon>
        <taxon>Actinomycetes</taxon>
        <taxon>Pseudonocardiales</taxon>
        <taxon>Pseudonocardiaceae</taxon>
        <taxon>Saccharomonospora</taxon>
    </lineage>
</organism>
<protein>
    <submittedName>
        <fullName evidence="2">Uncharacterized protein</fullName>
    </submittedName>
</protein>
<evidence type="ECO:0000313" key="2">
    <source>
        <dbReference type="EMBL" id="EHR60135.1"/>
    </source>
</evidence>
<keyword evidence="1" id="KW-0472">Membrane</keyword>
<feature type="transmembrane region" description="Helical" evidence="1">
    <location>
        <begin position="77"/>
        <end position="99"/>
    </location>
</feature>
<dbReference type="OrthoDB" id="3638324at2"/>
<keyword evidence="3" id="KW-1185">Reference proteome</keyword>
<keyword evidence="1" id="KW-0812">Transmembrane</keyword>
<gene>
    <name evidence="2" type="ORF">SaccyDRAFT_1225</name>
</gene>
<evidence type="ECO:0000256" key="1">
    <source>
        <dbReference type="SAM" id="Phobius"/>
    </source>
</evidence>
<name>H5XQS5_9PSEU</name>
<sequence>MTSQPQNPYRSNRVSAGPASDTKAFFAATLLTFVSGMIVLIGFIMAGGFGIVLGIVGMIFGLVWWKERHGSMLPRDLPAKSVVGLTFGSLLLFGLAAMMA</sequence>
<dbReference type="eggNOG" id="ENOG502ZQHJ">
    <property type="taxonomic scope" value="Bacteria"/>
</dbReference>
<feature type="transmembrane region" description="Helical" evidence="1">
    <location>
        <begin position="38"/>
        <end position="65"/>
    </location>
</feature>
<proteinExistence type="predicted"/>
<evidence type="ECO:0000313" key="3">
    <source>
        <dbReference type="Proteomes" id="UP000002791"/>
    </source>
</evidence>
<keyword evidence="1" id="KW-1133">Transmembrane helix</keyword>
<reference evidence="2 3" key="1">
    <citation type="submission" date="2011-11" db="EMBL/GenBank/DDBJ databases">
        <title>The Noncontiguous Finished sequence of Saccharomonospora cyanea NA-134.</title>
        <authorList>
            <consortium name="US DOE Joint Genome Institute"/>
            <person name="Lucas S."/>
            <person name="Han J."/>
            <person name="Lapidus A."/>
            <person name="Cheng J.-F."/>
            <person name="Goodwin L."/>
            <person name="Pitluck S."/>
            <person name="Peters L."/>
            <person name="Ovchinnikova G."/>
            <person name="Lu M."/>
            <person name="Detter J.C."/>
            <person name="Han C."/>
            <person name="Tapia R."/>
            <person name="Land M."/>
            <person name="Hauser L."/>
            <person name="Kyrpides N."/>
            <person name="Ivanova N."/>
            <person name="Pagani I."/>
            <person name="Brambilla E.-M."/>
            <person name="Klenk H.-P."/>
            <person name="Woyke T."/>
        </authorList>
    </citation>
    <scope>NUCLEOTIDE SEQUENCE [LARGE SCALE GENOMIC DNA]</scope>
    <source>
        <strain evidence="2 3">NA-134</strain>
    </source>
</reference>
<accession>H5XQS5</accession>
<dbReference type="EMBL" id="CM001440">
    <property type="protein sequence ID" value="EHR60135.1"/>
    <property type="molecule type" value="Genomic_DNA"/>
</dbReference>